<dbReference type="EMBL" id="JACNIG010000278">
    <property type="protein sequence ID" value="MBC8433181.1"/>
    <property type="molecule type" value="Genomic_DNA"/>
</dbReference>
<feature type="domain" description="Endoribonuclease YicC-like N-terminal" evidence="6">
    <location>
        <begin position="2"/>
        <end position="155"/>
    </location>
</feature>
<dbReference type="PANTHER" id="PTHR30636:SF3">
    <property type="entry name" value="UPF0701 PROTEIN YICC"/>
    <property type="match status" value="1"/>
</dbReference>
<dbReference type="Proteomes" id="UP000605201">
    <property type="component" value="Unassembled WGS sequence"/>
</dbReference>
<evidence type="ECO:0000256" key="4">
    <source>
        <dbReference type="ARBA" id="ARBA00022801"/>
    </source>
</evidence>
<keyword evidence="2" id="KW-0540">Nuclease</keyword>
<dbReference type="PANTHER" id="PTHR30636">
    <property type="entry name" value="UPF0701 PROTEIN YICC"/>
    <property type="match status" value="1"/>
</dbReference>
<evidence type="ECO:0000256" key="5">
    <source>
        <dbReference type="ARBA" id="ARBA00035648"/>
    </source>
</evidence>
<dbReference type="Pfam" id="PF08340">
    <property type="entry name" value="YicC-like_C"/>
    <property type="match status" value="1"/>
</dbReference>
<dbReference type="InterPro" id="IPR013551">
    <property type="entry name" value="YicC-like_C"/>
</dbReference>
<dbReference type="InterPro" id="IPR013527">
    <property type="entry name" value="YicC-like_N"/>
</dbReference>
<evidence type="ECO:0000259" key="6">
    <source>
        <dbReference type="Pfam" id="PF03755"/>
    </source>
</evidence>
<organism evidence="8 9">
    <name type="scientific">Candidatus Desulfatibia vada</name>
    <dbReference type="NCBI Taxonomy" id="2841696"/>
    <lineage>
        <taxon>Bacteria</taxon>
        <taxon>Pseudomonadati</taxon>
        <taxon>Thermodesulfobacteriota</taxon>
        <taxon>Desulfobacteria</taxon>
        <taxon>Desulfobacterales</taxon>
        <taxon>Desulfobacterales incertae sedis</taxon>
        <taxon>Candidatus Desulfatibia</taxon>
    </lineage>
</organism>
<dbReference type="InterPro" id="IPR005229">
    <property type="entry name" value="YicC/YloC-like"/>
</dbReference>
<evidence type="ECO:0000256" key="1">
    <source>
        <dbReference type="ARBA" id="ARBA00001968"/>
    </source>
</evidence>
<evidence type="ECO:0000256" key="3">
    <source>
        <dbReference type="ARBA" id="ARBA00022759"/>
    </source>
</evidence>
<sequence>MINSMTAYARAEKTTEQVKVSIEIRSYNHRHLDFTVRLPHNYLELEDKIKNLATEKVSRGRLEVKLQIIDESEDAYGYEINEPKAQAYHEALLQLKDRFDIDPAISLELLAGAGGIIVPAETKRDIQAHWPIVADCFNEALDNLIAMRRKEGDFMSKDLAGRLDFIEKRLVQIKKESIDLFGIYQERLKERIRLLTKGMIEIDPARVAQEAAFIADKSDISEEIVRSESHIQQFRMVMYSEEPAGRKLNFLLQELNREFNTIGSKTEKVSVSHMIVEVKSELEKIREQVQNIE</sequence>
<keyword evidence="3" id="KW-0255">Endonuclease</keyword>
<dbReference type="Pfam" id="PF03755">
    <property type="entry name" value="YicC-like_N"/>
    <property type="match status" value="1"/>
</dbReference>
<proteinExistence type="inferred from homology"/>
<comment type="caution">
    <text evidence="8">The sequence shown here is derived from an EMBL/GenBank/DDBJ whole genome shotgun (WGS) entry which is preliminary data.</text>
</comment>
<dbReference type="GO" id="GO:0004521">
    <property type="term" value="F:RNA endonuclease activity"/>
    <property type="evidence" value="ECO:0007669"/>
    <property type="project" value="InterPro"/>
</dbReference>
<evidence type="ECO:0000313" key="8">
    <source>
        <dbReference type="EMBL" id="MBC8433181.1"/>
    </source>
</evidence>
<dbReference type="AlphaFoldDB" id="A0A8J6P4B2"/>
<name>A0A8J6P4B2_9BACT</name>
<dbReference type="GO" id="GO:0016787">
    <property type="term" value="F:hydrolase activity"/>
    <property type="evidence" value="ECO:0007669"/>
    <property type="project" value="UniProtKB-KW"/>
</dbReference>
<protein>
    <submittedName>
        <fullName evidence="8">YicC family protein</fullName>
    </submittedName>
</protein>
<reference evidence="8 9" key="1">
    <citation type="submission" date="2020-08" db="EMBL/GenBank/DDBJ databases">
        <title>Bridging the membrane lipid divide: bacteria of the FCB group superphylum have the potential to synthesize archaeal ether lipids.</title>
        <authorList>
            <person name="Villanueva L."/>
            <person name="Von Meijenfeldt F.A.B."/>
            <person name="Westbye A.B."/>
            <person name="Yadav S."/>
            <person name="Hopmans E.C."/>
            <person name="Dutilh B.E."/>
            <person name="Sinninghe Damste J.S."/>
        </authorList>
    </citation>
    <scope>NUCLEOTIDE SEQUENCE [LARGE SCALE GENOMIC DNA]</scope>
    <source>
        <strain evidence="8">NIOZ-UU17</strain>
    </source>
</reference>
<keyword evidence="4" id="KW-0378">Hydrolase</keyword>
<feature type="domain" description="Endoribonuclease YicC-like C-terminal" evidence="7">
    <location>
        <begin position="179"/>
        <end position="293"/>
    </location>
</feature>
<comment type="cofactor">
    <cofactor evidence="1">
        <name>a divalent metal cation</name>
        <dbReference type="ChEBI" id="CHEBI:60240"/>
    </cofactor>
</comment>
<evidence type="ECO:0000313" key="9">
    <source>
        <dbReference type="Proteomes" id="UP000605201"/>
    </source>
</evidence>
<accession>A0A8J6P4B2</accession>
<evidence type="ECO:0000256" key="2">
    <source>
        <dbReference type="ARBA" id="ARBA00022722"/>
    </source>
</evidence>
<dbReference type="NCBIfam" id="TIGR00255">
    <property type="entry name" value="YicC/YloC family endoribonuclease"/>
    <property type="match status" value="1"/>
</dbReference>
<evidence type="ECO:0000259" key="7">
    <source>
        <dbReference type="Pfam" id="PF08340"/>
    </source>
</evidence>
<gene>
    <name evidence="8" type="ORF">H8D96_14830</name>
</gene>
<comment type="similarity">
    <text evidence="5">Belongs to the YicC/YloC family.</text>
</comment>